<feature type="region of interest" description="Disordered" evidence="1">
    <location>
        <begin position="409"/>
        <end position="432"/>
    </location>
</feature>
<organism evidence="3 4">
    <name type="scientific">Lingula anatina</name>
    <name type="common">Brachiopod</name>
    <name type="synonym">Lingula unguis</name>
    <dbReference type="NCBI Taxonomy" id="7574"/>
    <lineage>
        <taxon>Eukaryota</taxon>
        <taxon>Metazoa</taxon>
        <taxon>Spiralia</taxon>
        <taxon>Lophotrochozoa</taxon>
        <taxon>Brachiopoda</taxon>
        <taxon>Linguliformea</taxon>
        <taxon>Lingulata</taxon>
        <taxon>Lingulida</taxon>
        <taxon>Linguloidea</taxon>
        <taxon>Lingulidae</taxon>
        <taxon>Lingula</taxon>
    </lineage>
</organism>
<feature type="compositionally biased region" description="Basic and acidic residues" evidence="1">
    <location>
        <begin position="1"/>
        <end position="10"/>
    </location>
</feature>
<evidence type="ECO:0000313" key="4">
    <source>
        <dbReference type="RefSeq" id="XP_013415658.1"/>
    </source>
</evidence>
<evidence type="ECO:0000256" key="1">
    <source>
        <dbReference type="SAM" id="MobiDB-lite"/>
    </source>
</evidence>
<dbReference type="InterPro" id="IPR052586">
    <property type="entry name" value="ASCC2"/>
</dbReference>
<dbReference type="KEGG" id="lak:106177439"/>
<dbReference type="STRING" id="7574.A0A1S3JZ39"/>
<sequence>MTLPIDKQEQTVEDEASGRQQKVPVLHPRFKTDHPFVVYRQLPMNYDTATLEEWMERVAYIKEDLHWLLRLPHDRFWCQVVFDPEMHKCIDSYLKNAPRSYDVKPLPPEAEALHTAVHRMVFMVCLRMATYKESASHHLTPSVFGEILYEHFIFDIPKIMDLCSLYGAGNSALLTRMISNIFTQQPKYEDDLRITVPTVLQVFENIVEQCELSHTTVPQRLSTDRCRGLADMPEPKFLDIVLYLYDICSTLLAFLEVYPKGAHAFHEEGFLVRLSNLYETTFHELMAAVKERKWSEPSLIRTVKTKLRVMEKNFVEIFRNILNTCAIQPIIEKSGSPEVESYVEDYMSVMTDVLSDKRFLAAYEEVFRFSEDLDILQQCVYAIDDTRIQFLQDGIASTLQGVVRKVKTKKSPKVPKENAQRQPPEGAENDAPQDKLQVEESELGACAAPVSSPSDVEMDSLISSVRDLLPDLGSGFIQMCLEEFSFDVEKVVNALLEDKLPPHLQDLNRTMDRDMLPKKSILSERKNIYDDDEFDVFHKKDVDVSKVFKGKRQQITSKKYTPLSGADREKLQPVYDLFGNVDTEGSVYAIKDDPDGMYEDEYDDTYDSHNEAEDEDSADELLQRRYNLSIAANKNVQDEEEEEEEEEEESERRRDQFIEDPAKIRERQEQRRLSKMQRTAKKNVGQGQKRSYDVQGKPKGQGQSKEVLHNRDYKEKNKGRRANHNRRVLADKKRAA</sequence>
<feature type="region of interest" description="Disordered" evidence="1">
    <location>
        <begin position="589"/>
        <end position="736"/>
    </location>
</feature>
<dbReference type="InterPro" id="IPR041800">
    <property type="entry name" value="ASCC2_CUE"/>
</dbReference>
<dbReference type="GeneID" id="106177439"/>
<dbReference type="Gene3D" id="1.10.8.10">
    <property type="entry name" value="DNA helicase RuvA subunit, C-terminal domain"/>
    <property type="match status" value="1"/>
</dbReference>
<dbReference type="CDD" id="cd14364">
    <property type="entry name" value="CUE_ASCC2"/>
    <property type="match status" value="1"/>
</dbReference>
<dbReference type="OrthoDB" id="5577209at2759"/>
<dbReference type="PANTHER" id="PTHR21494">
    <property type="entry name" value="ACTIVATING SIGNAL COINTEGRATOR 1 COMPLEX SUBUNIT 2 ASC-1 COMPLEX SUBUNIT P100"/>
    <property type="match status" value="1"/>
</dbReference>
<dbReference type="SMART" id="SM00546">
    <property type="entry name" value="CUE"/>
    <property type="match status" value="1"/>
</dbReference>
<feature type="domain" description="CUE" evidence="2">
    <location>
        <begin position="457"/>
        <end position="500"/>
    </location>
</feature>
<dbReference type="RefSeq" id="XP_013415658.1">
    <property type="nucleotide sequence ID" value="XM_013560204.1"/>
</dbReference>
<dbReference type="GO" id="GO:0006355">
    <property type="term" value="P:regulation of DNA-templated transcription"/>
    <property type="evidence" value="ECO:0007669"/>
    <property type="project" value="TreeGrafter"/>
</dbReference>
<dbReference type="Proteomes" id="UP000085678">
    <property type="component" value="Unplaced"/>
</dbReference>
<dbReference type="GO" id="GO:0043130">
    <property type="term" value="F:ubiquitin binding"/>
    <property type="evidence" value="ECO:0007669"/>
    <property type="project" value="InterPro"/>
</dbReference>
<feature type="compositionally biased region" description="Basic residues" evidence="1">
    <location>
        <begin position="717"/>
        <end position="727"/>
    </location>
</feature>
<accession>A0A1S3JZ39</accession>
<dbReference type="PANTHER" id="PTHR21494:SF0">
    <property type="entry name" value="ACTIVATING SIGNAL COINTEGRATOR 1 COMPLEX SUBUNIT 2"/>
    <property type="match status" value="1"/>
</dbReference>
<feature type="compositionally biased region" description="Basic and acidic residues" evidence="1">
    <location>
        <begin position="650"/>
        <end position="672"/>
    </location>
</feature>
<feature type="compositionally biased region" description="Acidic residues" evidence="1">
    <location>
        <begin position="595"/>
        <end position="605"/>
    </location>
</feature>
<evidence type="ECO:0000313" key="3">
    <source>
        <dbReference type="Proteomes" id="UP000085678"/>
    </source>
</evidence>
<reference evidence="4" key="1">
    <citation type="submission" date="2025-08" db="UniProtKB">
        <authorList>
            <consortium name="RefSeq"/>
        </authorList>
    </citation>
    <scope>IDENTIFICATION</scope>
    <source>
        <tissue evidence="4">Gonads</tissue>
    </source>
</reference>
<dbReference type="InParanoid" id="A0A1S3JZ39"/>
<proteinExistence type="predicted"/>
<feature type="compositionally biased region" description="Acidic residues" evidence="1">
    <location>
        <begin position="638"/>
        <end position="649"/>
    </location>
</feature>
<dbReference type="SUPFAM" id="SSF46934">
    <property type="entry name" value="UBA-like"/>
    <property type="match status" value="1"/>
</dbReference>
<dbReference type="InterPro" id="IPR003892">
    <property type="entry name" value="CUE"/>
</dbReference>
<gene>
    <name evidence="4" type="primary">LOC106177439</name>
</gene>
<protein>
    <submittedName>
        <fullName evidence="4">Activating signal cointegrator 1 complex subunit 2</fullName>
    </submittedName>
</protein>
<name>A0A1S3JZ39_LINAN</name>
<dbReference type="Pfam" id="PF02845">
    <property type="entry name" value="CUE"/>
    <property type="match status" value="1"/>
</dbReference>
<dbReference type="FunCoup" id="A0A1S3JZ39">
    <property type="interactions" value="365"/>
</dbReference>
<dbReference type="InterPro" id="IPR009060">
    <property type="entry name" value="UBA-like_sf"/>
</dbReference>
<evidence type="ECO:0000259" key="2">
    <source>
        <dbReference type="PROSITE" id="PS51140"/>
    </source>
</evidence>
<feature type="compositionally biased region" description="Basic and acidic residues" evidence="1">
    <location>
        <begin position="706"/>
        <end position="716"/>
    </location>
</feature>
<dbReference type="AlphaFoldDB" id="A0A1S3JZ39"/>
<feature type="region of interest" description="Disordered" evidence="1">
    <location>
        <begin position="1"/>
        <end position="24"/>
    </location>
</feature>
<dbReference type="PROSITE" id="PS51140">
    <property type="entry name" value="CUE"/>
    <property type="match status" value="1"/>
</dbReference>
<keyword evidence="3" id="KW-1185">Reference proteome</keyword>